<protein>
    <submittedName>
        <fullName evidence="6">LysR family transcriptional regulator</fullName>
    </submittedName>
</protein>
<dbReference type="GO" id="GO:0006351">
    <property type="term" value="P:DNA-templated transcription"/>
    <property type="evidence" value="ECO:0007669"/>
    <property type="project" value="TreeGrafter"/>
</dbReference>
<organism evidence="6 7">
    <name type="scientific">Paroceanicella profunda</name>
    <dbReference type="NCBI Taxonomy" id="2579971"/>
    <lineage>
        <taxon>Bacteria</taxon>
        <taxon>Pseudomonadati</taxon>
        <taxon>Pseudomonadota</taxon>
        <taxon>Alphaproteobacteria</taxon>
        <taxon>Rhodobacterales</taxon>
        <taxon>Paracoccaceae</taxon>
        <taxon>Paroceanicella</taxon>
    </lineage>
</organism>
<dbReference type="AlphaFoldDB" id="A0A5B8FJC1"/>
<evidence type="ECO:0000256" key="2">
    <source>
        <dbReference type="ARBA" id="ARBA00023015"/>
    </source>
</evidence>
<dbReference type="SUPFAM" id="SSF53850">
    <property type="entry name" value="Periplasmic binding protein-like II"/>
    <property type="match status" value="1"/>
</dbReference>
<dbReference type="InterPro" id="IPR058163">
    <property type="entry name" value="LysR-type_TF_proteobact-type"/>
</dbReference>
<feature type="domain" description="HTH lysR-type" evidence="5">
    <location>
        <begin position="1"/>
        <end position="59"/>
    </location>
</feature>
<evidence type="ECO:0000256" key="4">
    <source>
        <dbReference type="ARBA" id="ARBA00023163"/>
    </source>
</evidence>
<dbReference type="PROSITE" id="PS50931">
    <property type="entry name" value="HTH_LYSR"/>
    <property type="match status" value="1"/>
</dbReference>
<dbReference type="OrthoDB" id="9813056at2"/>
<dbReference type="Gene3D" id="1.10.10.10">
    <property type="entry name" value="Winged helix-like DNA-binding domain superfamily/Winged helix DNA-binding domain"/>
    <property type="match status" value="1"/>
</dbReference>
<dbReference type="PANTHER" id="PTHR30537:SF5">
    <property type="entry name" value="HTH-TYPE TRANSCRIPTIONAL ACTIVATOR TTDR-RELATED"/>
    <property type="match status" value="1"/>
</dbReference>
<dbReference type="Gene3D" id="3.40.190.290">
    <property type="match status" value="1"/>
</dbReference>
<evidence type="ECO:0000313" key="7">
    <source>
        <dbReference type="Proteomes" id="UP000305888"/>
    </source>
</evidence>
<dbReference type="EMBL" id="CP040819">
    <property type="protein sequence ID" value="QDL94108.1"/>
    <property type="molecule type" value="Genomic_DNA"/>
</dbReference>
<dbReference type="Proteomes" id="UP000305888">
    <property type="component" value="Plasmid pD4M1A"/>
</dbReference>
<sequence>MDRIDAMAALLEVVRSGSFSAAARQLGQPTTSLTRRITELEGRLGARLLTRTTRSVTLTDAGAVYVAAARRIVEDVEEAERAVAGEYLEPRGELVVTAPAMFGRIHVVPIVAAFLAAYPKIDIRLLLTDAVLPLAETRVDVAIRIGDMPDTSLIARKVGGMRIVICGSDACLERYGTPSVPQDLTALPTIAVGPAGQRQLWRFAAEAKRDVQLVPIAPRLSVTTTDAAVEAAVLGVGLTQQRLYQVADRLASGALTLCLQPFEVDPAPVHVLHLPGNHLPLKARRFLDFAVPRLRDGLKRLEALG</sequence>
<dbReference type="KEGG" id="ppru:FDP22_19800"/>
<proteinExistence type="inferred from homology"/>
<evidence type="ECO:0000259" key="5">
    <source>
        <dbReference type="PROSITE" id="PS50931"/>
    </source>
</evidence>
<keyword evidence="3" id="KW-0238">DNA-binding</keyword>
<dbReference type="RefSeq" id="WP_138573369.1">
    <property type="nucleotide sequence ID" value="NZ_CP040819.1"/>
</dbReference>
<keyword evidence="4" id="KW-0804">Transcription</keyword>
<evidence type="ECO:0000256" key="3">
    <source>
        <dbReference type="ARBA" id="ARBA00023125"/>
    </source>
</evidence>
<dbReference type="InterPro" id="IPR036390">
    <property type="entry name" value="WH_DNA-bd_sf"/>
</dbReference>
<accession>A0A5B8FJC1</accession>
<gene>
    <name evidence="6" type="ORF">FDP22_19800</name>
</gene>
<dbReference type="Pfam" id="PF03466">
    <property type="entry name" value="LysR_substrate"/>
    <property type="match status" value="1"/>
</dbReference>
<keyword evidence="7" id="KW-1185">Reference proteome</keyword>
<keyword evidence="2" id="KW-0805">Transcription regulation</keyword>
<dbReference type="InterPro" id="IPR036388">
    <property type="entry name" value="WH-like_DNA-bd_sf"/>
</dbReference>
<dbReference type="Pfam" id="PF00126">
    <property type="entry name" value="HTH_1"/>
    <property type="match status" value="1"/>
</dbReference>
<dbReference type="FunFam" id="1.10.10.10:FF:000001">
    <property type="entry name" value="LysR family transcriptional regulator"/>
    <property type="match status" value="1"/>
</dbReference>
<dbReference type="GO" id="GO:0003700">
    <property type="term" value="F:DNA-binding transcription factor activity"/>
    <property type="evidence" value="ECO:0007669"/>
    <property type="project" value="InterPro"/>
</dbReference>
<dbReference type="GO" id="GO:0043565">
    <property type="term" value="F:sequence-specific DNA binding"/>
    <property type="evidence" value="ECO:0007669"/>
    <property type="project" value="TreeGrafter"/>
</dbReference>
<geneLocation type="plasmid" evidence="7">
    <name>pd4m1a</name>
</geneLocation>
<comment type="similarity">
    <text evidence="1">Belongs to the LysR transcriptional regulatory family.</text>
</comment>
<reference evidence="6 7" key="1">
    <citation type="submission" date="2019-06" db="EMBL/GenBank/DDBJ databases">
        <title>Genome sequence of Rhodobacteraceae bacterium D4M1.</title>
        <authorList>
            <person name="Cao J."/>
        </authorList>
    </citation>
    <scope>NUCLEOTIDE SEQUENCE [LARGE SCALE GENOMIC DNA]</scope>
    <source>
        <strain evidence="6 7">D4M1</strain>
        <plasmid evidence="7">pd4m1a</plasmid>
    </source>
</reference>
<name>A0A5B8FJC1_9RHOB</name>
<dbReference type="SUPFAM" id="SSF46785">
    <property type="entry name" value="Winged helix' DNA-binding domain"/>
    <property type="match status" value="1"/>
</dbReference>
<evidence type="ECO:0000313" key="6">
    <source>
        <dbReference type="EMBL" id="QDL94108.1"/>
    </source>
</evidence>
<keyword evidence="6" id="KW-0614">Plasmid</keyword>
<dbReference type="PANTHER" id="PTHR30537">
    <property type="entry name" value="HTH-TYPE TRANSCRIPTIONAL REGULATOR"/>
    <property type="match status" value="1"/>
</dbReference>
<dbReference type="InterPro" id="IPR000847">
    <property type="entry name" value="LysR_HTH_N"/>
</dbReference>
<dbReference type="InterPro" id="IPR005119">
    <property type="entry name" value="LysR_subst-bd"/>
</dbReference>
<evidence type="ECO:0000256" key="1">
    <source>
        <dbReference type="ARBA" id="ARBA00009437"/>
    </source>
</evidence>